<dbReference type="SUPFAM" id="SSF54928">
    <property type="entry name" value="RNA-binding domain, RBD"/>
    <property type="match status" value="1"/>
</dbReference>
<feature type="compositionally biased region" description="Low complexity" evidence="3">
    <location>
        <begin position="770"/>
        <end position="779"/>
    </location>
</feature>
<dbReference type="Gene3D" id="3.30.70.330">
    <property type="match status" value="1"/>
</dbReference>
<feature type="compositionally biased region" description="Low complexity" evidence="3">
    <location>
        <begin position="1010"/>
        <end position="1057"/>
    </location>
</feature>
<feature type="region of interest" description="Disordered" evidence="3">
    <location>
        <begin position="854"/>
        <end position="890"/>
    </location>
</feature>
<accession>A0ABR1GFW0</accession>
<feature type="domain" description="RRM" evidence="4">
    <location>
        <begin position="568"/>
        <end position="647"/>
    </location>
</feature>
<protein>
    <recommendedName>
        <fullName evidence="4">RRM domain-containing protein</fullName>
    </recommendedName>
</protein>
<evidence type="ECO:0000256" key="2">
    <source>
        <dbReference type="PROSITE-ProRule" id="PRU00176"/>
    </source>
</evidence>
<proteinExistence type="predicted"/>
<evidence type="ECO:0000313" key="5">
    <source>
        <dbReference type="EMBL" id="KAK7254852.1"/>
    </source>
</evidence>
<dbReference type="SMART" id="SM00360">
    <property type="entry name" value="RRM"/>
    <property type="match status" value="1"/>
</dbReference>
<feature type="compositionally biased region" description="Basic and acidic residues" evidence="3">
    <location>
        <begin position="376"/>
        <end position="391"/>
    </location>
</feature>
<feature type="compositionally biased region" description="Basic and acidic residues" evidence="3">
    <location>
        <begin position="647"/>
        <end position="656"/>
    </location>
</feature>
<dbReference type="EMBL" id="JBBJCI010000015">
    <property type="protein sequence ID" value="KAK7254852.1"/>
    <property type="molecule type" value="Genomic_DNA"/>
</dbReference>
<dbReference type="InterPro" id="IPR035979">
    <property type="entry name" value="RBD_domain_sf"/>
</dbReference>
<keyword evidence="1 2" id="KW-0694">RNA-binding</keyword>
<keyword evidence="6" id="KW-1185">Reference proteome</keyword>
<feature type="compositionally biased region" description="Basic and acidic residues" evidence="3">
    <location>
        <begin position="34"/>
        <end position="43"/>
    </location>
</feature>
<dbReference type="PANTHER" id="PTHR48025">
    <property type="entry name" value="OS02G0815200 PROTEIN"/>
    <property type="match status" value="1"/>
</dbReference>
<feature type="region of interest" description="Disordered" evidence="3">
    <location>
        <begin position="635"/>
        <end position="713"/>
    </location>
</feature>
<dbReference type="Proteomes" id="UP001363151">
    <property type="component" value="Unassembled WGS sequence"/>
</dbReference>
<feature type="region of interest" description="Disordered" evidence="3">
    <location>
        <begin position="1"/>
        <end position="45"/>
    </location>
</feature>
<evidence type="ECO:0000259" key="4">
    <source>
        <dbReference type="PROSITE" id="PS50102"/>
    </source>
</evidence>
<evidence type="ECO:0000313" key="6">
    <source>
        <dbReference type="Proteomes" id="UP001363151"/>
    </source>
</evidence>
<evidence type="ECO:0000256" key="3">
    <source>
        <dbReference type="SAM" id="MobiDB-lite"/>
    </source>
</evidence>
<dbReference type="PANTHER" id="PTHR48025:SF1">
    <property type="entry name" value="RRM DOMAIN-CONTAINING PROTEIN"/>
    <property type="match status" value="1"/>
</dbReference>
<dbReference type="PROSITE" id="PS50102">
    <property type="entry name" value="RRM"/>
    <property type="match status" value="1"/>
</dbReference>
<feature type="compositionally biased region" description="Low complexity" evidence="3">
    <location>
        <begin position="1066"/>
        <end position="1084"/>
    </location>
</feature>
<dbReference type="InterPro" id="IPR012677">
    <property type="entry name" value="Nucleotide-bd_a/b_plait_sf"/>
</dbReference>
<feature type="compositionally biased region" description="Basic and acidic residues" evidence="3">
    <location>
        <begin position="348"/>
        <end position="365"/>
    </location>
</feature>
<name>A0ABR1GFW0_AURAN</name>
<reference evidence="5 6" key="1">
    <citation type="submission" date="2024-03" db="EMBL/GenBank/DDBJ databases">
        <title>Aureococcus anophagefferens CCMP1851 and Kratosvirus quantuckense: Draft genome of a second virus-susceptible host strain in the model system.</title>
        <authorList>
            <person name="Chase E."/>
            <person name="Truchon A.R."/>
            <person name="Schepens W."/>
            <person name="Wilhelm S.W."/>
        </authorList>
    </citation>
    <scope>NUCLEOTIDE SEQUENCE [LARGE SCALE GENOMIC DNA]</scope>
    <source>
        <strain evidence="5 6">CCMP1851</strain>
    </source>
</reference>
<dbReference type="InterPro" id="IPR050502">
    <property type="entry name" value="Euk_RNA-bind_prot"/>
</dbReference>
<feature type="compositionally biased region" description="Low complexity" evidence="3">
    <location>
        <begin position="20"/>
        <end position="33"/>
    </location>
</feature>
<dbReference type="InterPro" id="IPR000504">
    <property type="entry name" value="RRM_dom"/>
</dbReference>
<feature type="region of interest" description="Disordered" evidence="3">
    <location>
        <begin position="996"/>
        <end position="1093"/>
    </location>
</feature>
<gene>
    <name evidence="5" type="ORF">SO694_00134059</name>
</gene>
<organism evidence="5 6">
    <name type="scientific">Aureococcus anophagefferens</name>
    <name type="common">Harmful bloom alga</name>
    <dbReference type="NCBI Taxonomy" id="44056"/>
    <lineage>
        <taxon>Eukaryota</taxon>
        <taxon>Sar</taxon>
        <taxon>Stramenopiles</taxon>
        <taxon>Ochrophyta</taxon>
        <taxon>Pelagophyceae</taxon>
        <taxon>Pelagomonadales</taxon>
        <taxon>Pelagomonadaceae</taxon>
        <taxon>Aureococcus</taxon>
    </lineage>
</organism>
<feature type="region of interest" description="Disordered" evidence="3">
    <location>
        <begin position="324"/>
        <end position="405"/>
    </location>
</feature>
<feature type="compositionally biased region" description="Basic and acidic residues" evidence="3">
    <location>
        <begin position="7"/>
        <end position="17"/>
    </location>
</feature>
<feature type="compositionally biased region" description="Basic and acidic residues" evidence="3">
    <location>
        <begin position="669"/>
        <end position="709"/>
    </location>
</feature>
<feature type="region of interest" description="Disordered" evidence="3">
    <location>
        <begin position="768"/>
        <end position="788"/>
    </location>
</feature>
<comment type="caution">
    <text evidence="5">The sequence shown here is derived from an EMBL/GenBank/DDBJ whole genome shotgun (WGS) entry which is preliminary data.</text>
</comment>
<feature type="region of interest" description="Disordered" evidence="3">
    <location>
        <begin position="541"/>
        <end position="566"/>
    </location>
</feature>
<dbReference type="Pfam" id="PF00076">
    <property type="entry name" value="RRM_1"/>
    <property type="match status" value="1"/>
</dbReference>
<evidence type="ECO:0000256" key="1">
    <source>
        <dbReference type="ARBA" id="ARBA00022884"/>
    </source>
</evidence>
<sequence length="1093" mass="117110">MALTEAGHNRRQPEQRKRAAVAAADADVQQPPAKEGRRGDGPGRRGVTAATLAQLSAVMLAAFYVVVDELGIPREEVSIPRASEVIAAAAVMAMNYDPKSGTKKGDGHTRKTNPCAGFQLKGLFTALYKVHTINAQAATAAAAAVVVIDRIPVVLAVKACQAAGGPDKLLEQRYGAENAKRLLEAYDAYLVALLNENAFARGSHPAFFSVGKEQPAFAKRIIGKLGASSDLLLGHFLHPDAFLRAFRLKTPADIDQIKSNPDDKAYQSLNLQLELYVGSDLAVDAFMGHLELATSAPSSLYANCFRRLGPAFEVLGAARSARSKALWEGEDSPNRRARTAGSAARRATAFEEGRMKWGDGPDDPHRKGHAKAPAGAREDGKFKWTGPDDPRRKARAGAVEEGRSGGIRKYATPAEAAAANRATSAAKNARVKSDGRACYLPGGCDGSSGGCEMFGCEIPEGYNCRPALVEMLTHCATCRRRAKVILGAPDPRSPDLIPAAEKSPGPWFFTALSLAKAANVCPVMGQYNESRYKSAATLAREKRRLEEPQHTMAETTTNGERPREDPEKTLWMGDLAFEWDEAFIADLFEGFGAVTAYRPYDPRADRPTLYAFVTFESEAEATRAFEELNGATIPDTRRRFRLNPRSKRPERPAERMARKRPRSRSPGGYDRRFDRRDRGPGDPGRGDPARDRDEPRRERPANGRPRPDQEEGEAYVRLALWPGGRDGEVPPGVPVGKVLGDFTARFVAERPRQAESPEDTCWRRARARRNAASSPASSARPRRASERVQHHHATLVPVLARSPFGFAVLRRTLAFVMQLSASIETPALRLAVAGQRRAPRASLKALKAAHEPAADCHFAERGRRGRGRGRPSLAARSSWTSNGADDGAADGAAAPPATLLAAGDRAAVHGLDCAGTLNALRAAHGDRVLGTASRRASVAGRAASDAAAGVAKAREPTALLVAGAVGAGAPWLAAKLATMLRGRGLKVYEMSARPARPARGFGREVARAPSGPRSRAGAWAARRSPATRPSSSSRGPTRSGGLRARSRAASTAAAACGRWRRPARPSPSTTSTRSTATSSASAPSSRRRARAAF</sequence>